<dbReference type="HAMAP" id="MF_00245">
    <property type="entry name" value="UPF0122"/>
    <property type="match status" value="1"/>
</dbReference>
<evidence type="ECO:0000313" key="4">
    <source>
        <dbReference type="EMBL" id="MBU3805732.1"/>
    </source>
</evidence>
<dbReference type="SUPFAM" id="SSF88659">
    <property type="entry name" value="Sigma3 and sigma4 domains of RNA polymerase sigma factors"/>
    <property type="match status" value="1"/>
</dbReference>
<reference evidence="4" key="1">
    <citation type="journal article" date="2021" name="PeerJ">
        <title>Extensive microbial diversity within the chicken gut microbiome revealed by metagenomics and culture.</title>
        <authorList>
            <person name="Gilroy R."/>
            <person name="Ravi A."/>
            <person name="Getino M."/>
            <person name="Pursley I."/>
            <person name="Horton D.L."/>
            <person name="Alikhan N.F."/>
            <person name="Baker D."/>
            <person name="Gharbi K."/>
            <person name="Hall N."/>
            <person name="Watson M."/>
            <person name="Adriaenssens E.M."/>
            <person name="Foster-Nyarko E."/>
            <person name="Jarju S."/>
            <person name="Secka A."/>
            <person name="Antonio M."/>
            <person name="Oren A."/>
            <person name="Chaudhuri R.R."/>
            <person name="La Ragione R."/>
            <person name="Hildebrand F."/>
            <person name="Pallen M.J."/>
        </authorList>
    </citation>
    <scope>NUCLEOTIDE SEQUENCE</scope>
    <source>
        <strain evidence="4">B5_2728</strain>
    </source>
</reference>
<dbReference type="AlphaFoldDB" id="A0A948WNL3"/>
<comment type="function">
    <text evidence="2 3">Might take part in the signal recognition particle (SRP) pathway. This is inferred from the conservation of its genetic proximity to ftsY/ffh. May be a regulatory protein.</text>
</comment>
<dbReference type="EMBL" id="JAHLFP010000017">
    <property type="protein sequence ID" value="MBU3805732.1"/>
    <property type="molecule type" value="Genomic_DNA"/>
</dbReference>
<reference evidence="4" key="2">
    <citation type="submission" date="2021-04" db="EMBL/GenBank/DDBJ databases">
        <authorList>
            <person name="Gilroy R."/>
        </authorList>
    </citation>
    <scope>NUCLEOTIDE SEQUENCE</scope>
    <source>
        <strain evidence="4">B5_2728</strain>
    </source>
</reference>
<dbReference type="Proteomes" id="UP000713596">
    <property type="component" value="Unassembled WGS sequence"/>
</dbReference>
<evidence type="ECO:0000256" key="1">
    <source>
        <dbReference type="ARBA" id="ARBA00008720"/>
    </source>
</evidence>
<organism evidence="4 5">
    <name type="scientific">Candidatus Allofournierella pullistercoris</name>
    <dbReference type="NCBI Taxonomy" id="2838597"/>
    <lineage>
        <taxon>Bacteria</taxon>
        <taxon>Bacillati</taxon>
        <taxon>Bacillota</taxon>
        <taxon>Clostridia</taxon>
        <taxon>Eubacteriales</taxon>
        <taxon>Oscillospiraceae</taxon>
        <taxon>Allofournierella</taxon>
    </lineage>
</organism>
<keyword evidence="4" id="KW-0238">DNA-binding</keyword>
<dbReference type="Gene3D" id="1.10.10.10">
    <property type="entry name" value="Winged helix-like DNA-binding domain superfamily/Winged helix DNA-binding domain"/>
    <property type="match status" value="1"/>
</dbReference>
<comment type="caution">
    <text evidence="4">The sequence shown here is derived from an EMBL/GenBank/DDBJ whole genome shotgun (WGS) entry which is preliminary data.</text>
</comment>
<evidence type="ECO:0000313" key="5">
    <source>
        <dbReference type="Proteomes" id="UP000713596"/>
    </source>
</evidence>
<dbReference type="PANTHER" id="PTHR40083:SF1">
    <property type="entry name" value="UPF0122 PROTEIN YLXM"/>
    <property type="match status" value="1"/>
</dbReference>
<accession>A0A948WNL3</accession>
<dbReference type="Pfam" id="PF04297">
    <property type="entry name" value="UPF0122"/>
    <property type="match status" value="1"/>
</dbReference>
<evidence type="ECO:0000256" key="3">
    <source>
        <dbReference type="HAMAP-Rule" id="MF_00245"/>
    </source>
</evidence>
<gene>
    <name evidence="4" type="ORF">H9882_02410</name>
</gene>
<name>A0A948WNL3_9FIRM</name>
<dbReference type="InterPro" id="IPR007394">
    <property type="entry name" value="UPF0122"/>
</dbReference>
<dbReference type="InterPro" id="IPR054831">
    <property type="entry name" value="UPF0122_fam_protein"/>
</dbReference>
<dbReference type="InterPro" id="IPR036388">
    <property type="entry name" value="WH-like_DNA-bd_sf"/>
</dbReference>
<proteinExistence type="inferred from homology"/>
<dbReference type="PANTHER" id="PTHR40083">
    <property type="entry name" value="UPF0122 PROTEIN CBO2450/CLC_2298"/>
    <property type="match status" value="1"/>
</dbReference>
<dbReference type="NCBIfam" id="NF045758">
    <property type="entry name" value="YlxM"/>
    <property type="match status" value="1"/>
</dbReference>
<comment type="similarity">
    <text evidence="1 3">Belongs to the UPF0122 family.</text>
</comment>
<dbReference type="InterPro" id="IPR013324">
    <property type="entry name" value="RNA_pol_sigma_r3/r4-like"/>
</dbReference>
<dbReference type="GO" id="GO:0003677">
    <property type="term" value="F:DNA binding"/>
    <property type="evidence" value="ECO:0007669"/>
    <property type="project" value="UniProtKB-KW"/>
</dbReference>
<sequence>MAKDLTISILLDFYGKVLTDKQRELMEQYYDEDLSLGEIADNFGITRQGVRDAIKRGENTLLDLEAKLGFAARYQAIQQNLEQMEQLTKDICFYNNDAMGGNAQIDGAAKHLLALIAQLGD</sequence>
<evidence type="ECO:0000256" key="2">
    <source>
        <dbReference type="ARBA" id="ARBA00024764"/>
    </source>
</evidence>
<protein>
    <recommendedName>
        <fullName evidence="3">UPF0122 protein H9882_02410</fullName>
    </recommendedName>
</protein>